<evidence type="ECO:0000256" key="8">
    <source>
        <dbReference type="ARBA" id="ARBA00023053"/>
    </source>
</evidence>
<dbReference type="GO" id="GO:0015293">
    <property type="term" value="F:symporter activity"/>
    <property type="evidence" value="ECO:0007669"/>
    <property type="project" value="UniProtKB-KW"/>
</dbReference>
<evidence type="ECO:0000256" key="4">
    <source>
        <dbReference type="ARBA" id="ARBA00022475"/>
    </source>
</evidence>
<evidence type="ECO:0000256" key="13">
    <source>
        <dbReference type="RuleBase" id="RU362091"/>
    </source>
</evidence>
<name>A0A401XJ68_9FLAO</name>
<gene>
    <name evidence="15" type="ORF">JCM31826_05510</name>
</gene>
<evidence type="ECO:0000313" key="15">
    <source>
        <dbReference type="EMBL" id="GCD77069.1"/>
    </source>
</evidence>
<dbReference type="RefSeq" id="WP_124397122.1">
    <property type="nucleotide sequence ID" value="NZ_BHZE01000003.1"/>
</dbReference>
<evidence type="ECO:0000256" key="12">
    <source>
        <dbReference type="ARBA" id="ARBA00033708"/>
    </source>
</evidence>
<feature type="transmembrane region" description="Helical" evidence="14">
    <location>
        <begin position="432"/>
        <end position="452"/>
    </location>
</feature>
<feature type="transmembrane region" description="Helical" evidence="14">
    <location>
        <begin position="272"/>
        <end position="293"/>
    </location>
</feature>
<dbReference type="InterPro" id="IPR038377">
    <property type="entry name" value="Na/Glc_symporter_sf"/>
</dbReference>
<feature type="transmembrane region" description="Helical" evidence="14">
    <location>
        <begin position="236"/>
        <end position="252"/>
    </location>
</feature>
<protein>
    <submittedName>
        <fullName evidence="15">Sodium:solute symporter</fullName>
    </submittedName>
</protein>
<dbReference type="Gene3D" id="1.20.1730.10">
    <property type="entry name" value="Sodium/glucose cotransporter"/>
    <property type="match status" value="1"/>
</dbReference>
<dbReference type="EMBL" id="BHZE01000003">
    <property type="protein sequence ID" value="GCD77069.1"/>
    <property type="molecule type" value="Genomic_DNA"/>
</dbReference>
<keyword evidence="6" id="KW-0769">Symport</keyword>
<comment type="similarity">
    <text evidence="2 13">Belongs to the sodium:solute symporter (SSF) (TC 2.A.21) family.</text>
</comment>
<evidence type="ECO:0000313" key="16">
    <source>
        <dbReference type="Proteomes" id="UP000286715"/>
    </source>
</evidence>
<proteinExistence type="inferred from homology"/>
<evidence type="ECO:0000256" key="1">
    <source>
        <dbReference type="ARBA" id="ARBA00004651"/>
    </source>
</evidence>
<keyword evidence="8" id="KW-0915">Sodium</keyword>
<dbReference type="Pfam" id="PF00474">
    <property type="entry name" value="SSF"/>
    <property type="match status" value="1"/>
</dbReference>
<evidence type="ECO:0000256" key="10">
    <source>
        <dbReference type="ARBA" id="ARBA00023136"/>
    </source>
</evidence>
<organism evidence="15 16">
    <name type="scientific">Thermaurantimonas aggregans</name>
    <dbReference type="NCBI Taxonomy" id="2173829"/>
    <lineage>
        <taxon>Bacteria</taxon>
        <taxon>Pseudomonadati</taxon>
        <taxon>Bacteroidota</taxon>
        <taxon>Flavobacteriia</taxon>
        <taxon>Flavobacteriales</taxon>
        <taxon>Schleiferiaceae</taxon>
        <taxon>Thermaurantimonas</taxon>
    </lineage>
</organism>
<feature type="transmembrane region" description="Helical" evidence="14">
    <location>
        <begin position="370"/>
        <end position="388"/>
    </location>
</feature>
<dbReference type="GO" id="GO:0006814">
    <property type="term" value="P:sodium ion transport"/>
    <property type="evidence" value="ECO:0007669"/>
    <property type="project" value="UniProtKB-KW"/>
</dbReference>
<keyword evidence="7 14" id="KW-1133">Transmembrane helix</keyword>
<dbReference type="Proteomes" id="UP000286715">
    <property type="component" value="Unassembled WGS sequence"/>
</dbReference>
<dbReference type="AlphaFoldDB" id="A0A401XJ68"/>
<keyword evidence="5 14" id="KW-0812">Transmembrane</keyword>
<keyword evidence="9" id="KW-0406">Ion transport</keyword>
<feature type="transmembrane region" description="Helical" evidence="14">
    <location>
        <begin position="155"/>
        <end position="172"/>
    </location>
</feature>
<dbReference type="OrthoDB" id="1400010at2"/>
<evidence type="ECO:0000256" key="6">
    <source>
        <dbReference type="ARBA" id="ARBA00022847"/>
    </source>
</evidence>
<dbReference type="InterPro" id="IPR050277">
    <property type="entry name" value="Sodium:Solute_Symporter"/>
</dbReference>
<feature type="transmembrane region" description="Helical" evidence="14">
    <location>
        <begin position="464"/>
        <end position="482"/>
    </location>
</feature>
<keyword evidence="16" id="KW-1185">Reference proteome</keyword>
<keyword evidence="10 14" id="KW-0472">Membrane</keyword>
<feature type="transmembrane region" description="Helical" evidence="14">
    <location>
        <begin position="321"/>
        <end position="341"/>
    </location>
</feature>
<keyword evidence="4" id="KW-1003">Cell membrane</keyword>
<comment type="catalytic activity">
    <reaction evidence="12">
        <text>L-proline(in) + Na(+)(in) = L-proline(out) + Na(+)(out)</text>
        <dbReference type="Rhea" id="RHEA:28967"/>
        <dbReference type="ChEBI" id="CHEBI:29101"/>
        <dbReference type="ChEBI" id="CHEBI:60039"/>
    </reaction>
</comment>
<evidence type="ECO:0000256" key="2">
    <source>
        <dbReference type="ARBA" id="ARBA00006434"/>
    </source>
</evidence>
<dbReference type="PANTHER" id="PTHR48086:SF3">
    <property type="entry name" value="SODIUM_PROLINE SYMPORTER"/>
    <property type="match status" value="1"/>
</dbReference>
<feature type="transmembrane region" description="Helical" evidence="14">
    <location>
        <begin position="6"/>
        <end position="23"/>
    </location>
</feature>
<dbReference type="PROSITE" id="PS50283">
    <property type="entry name" value="NA_SOLUT_SYMP_3"/>
    <property type="match status" value="1"/>
</dbReference>
<keyword evidence="11" id="KW-0739">Sodium transport</keyword>
<feature type="transmembrane region" description="Helical" evidence="14">
    <location>
        <begin position="120"/>
        <end position="143"/>
    </location>
</feature>
<feature type="transmembrane region" description="Helical" evidence="14">
    <location>
        <begin position="67"/>
        <end position="92"/>
    </location>
</feature>
<dbReference type="CDD" id="cd10322">
    <property type="entry name" value="SLC5sbd"/>
    <property type="match status" value="1"/>
</dbReference>
<comment type="caution">
    <text evidence="15">The sequence shown here is derived from an EMBL/GenBank/DDBJ whole genome shotgun (WGS) entry which is preliminary data.</text>
</comment>
<dbReference type="GO" id="GO:0005886">
    <property type="term" value="C:plasma membrane"/>
    <property type="evidence" value="ECO:0007669"/>
    <property type="project" value="UniProtKB-SubCell"/>
</dbReference>
<feature type="transmembrane region" description="Helical" evidence="14">
    <location>
        <begin position="35"/>
        <end position="61"/>
    </location>
</feature>
<keyword evidence="3" id="KW-0813">Transport</keyword>
<evidence type="ECO:0000256" key="7">
    <source>
        <dbReference type="ARBA" id="ARBA00022989"/>
    </source>
</evidence>
<evidence type="ECO:0000256" key="3">
    <source>
        <dbReference type="ARBA" id="ARBA00022448"/>
    </source>
</evidence>
<evidence type="ECO:0000256" key="11">
    <source>
        <dbReference type="ARBA" id="ARBA00023201"/>
    </source>
</evidence>
<comment type="subcellular location">
    <subcellularLocation>
        <location evidence="1">Cell membrane</location>
        <topology evidence="1">Multi-pass membrane protein</topology>
    </subcellularLocation>
</comment>
<dbReference type="InterPro" id="IPR001734">
    <property type="entry name" value="Na/solute_symporter"/>
</dbReference>
<evidence type="ECO:0000256" key="9">
    <source>
        <dbReference type="ARBA" id="ARBA00023065"/>
    </source>
</evidence>
<evidence type="ECO:0000256" key="14">
    <source>
        <dbReference type="SAM" id="Phobius"/>
    </source>
</evidence>
<feature type="transmembrane region" description="Helical" evidence="14">
    <location>
        <begin position="184"/>
        <end position="204"/>
    </location>
</feature>
<sequence>MVIATSIFLALWAGIVLYFTVISRKSTGSIRDYALGSMMFSPVFVGLSLAAGMTSAATFIINPGLIGYYGISGVISYAISLPLAALISLVILTRRFRKAGSSTKALSLAQWMGHMYQCRAVSTLFAVLSLLLITFLVLITVGLTKVLTSALKVDYRYVLLGITVFVFGYMAFGGANTMVYSNAIQAVLMLVVAITLLGSGWSYFSEGFSGFFAKLKSIDPRLVQPTNPESPLFRDYFEIVVAQMIVGVAIICQPHIITKSLLLKSERQVKPYLVSGVVVQTLFFLVVIAGLYARIEFPDLSLNGQPIKPDALMSTFVTHHFQPAVAVLVVFGLLAAGVSTIESLIQSLSTTITVDLLQPLLLREADQHQVVRINRVVIFLLAVVTFFISKQQIEQPNLSVAMLAQNGVYAFFASAFFPVLMGIFGKQKVPSAALASAVTAIVVHFSVYYLRLTPYMQGAVRNPAIPAALAIVSALLVGWVVYRVKSKEAI</sequence>
<evidence type="ECO:0000256" key="5">
    <source>
        <dbReference type="ARBA" id="ARBA00022692"/>
    </source>
</evidence>
<reference evidence="15 16" key="1">
    <citation type="submission" date="2018-11" db="EMBL/GenBank/DDBJ databases">
        <title>Schleiferia aggregans sp. nov., a moderately thermophilic heterotrophic bacterium isolated from microbial mats at a terrestrial hot spring.</title>
        <authorList>
            <person name="Iino T."/>
            <person name="Ohkuma M."/>
            <person name="Haruta S."/>
        </authorList>
    </citation>
    <scope>NUCLEOTIDE SEQUENCE [LARGE SCALE GENOMIC DNA]</scope>
    <source>
        <strain evidence="15 16">LA</strain>
    </source>
</reference>
<dbReference type="PANTHER" id="PTHR48086">
    <property type="entry name" value="SODIUM/PROLINE SYMPORTER-RELATED"/>
    <property type="match status" value="1"/>
</dbReference>
<accession>A0A401XJ68</accession>
<feature type="transmembrane region" description="Helical" evidence="14">
    <location>
        <begin position="408"/>
        <end position="425"/>
    </location>
</feature>